<evidence type="ECO:0000256" key="1">
    <source>
        <dbReference type="SAM" id="Phobius"/>
    </source>
</evidence>
<sequence length="75" mass="8812">MKLSAIFYIAITTLLLVGIVTMVFFNVSYPIVFYTVVVGQAWWIFTVYKVITDDYTTDKTFDDWYEDHPISREEA</sequence>
<accession>A0A918VS26</accession>
<dbReference type="AlphaFoldDB" id="A0A918VS26"/>
<name>A0A918VS26_9FLAO</name>
<comment type="caution">
    <text evidence="2">The sequence shown here is derived from an EMBL/GenBank/DDBJ whole genome shotgun (WGS) entry which is preliminary data.</text>
</comment>
<dbReference type="Proteomes" id="UP000610456">
    <property type="component" value="Unassembled WGS sequence"/>
</dbReference>
<keyword evidence="1" id="KW-1133">Transmembrane helix</keyword>
<keyword evidence="1" id="KW-0472">Membrane</keyword>
<evidence type="ECO:0000313" key="3">
    <source>
        <dbReference type="Proteomes" id="UP000610456"/>
    </source>
</evidence>
<dbReference type="RefSeq" id="WP_189602730.1">
    <property type="nucleotide sequence ID" value="NZ_BMXB01000001.1"/>
</dbReference>
<keyword evidence="3" id="KW-1185">Reference proteome</keyword>
<organism evidence="2 3">
    <name type="scientific">Salinimicrobium marinum</name>
    <dbReference type="NCBI Taxonomy" id="680283"/>
    <lineage>
        <taxon>Bacteria</taxon>
        <taxon>Pseudomonadati</taxon>
        <taxon>Bacteroidota</taxon>
        <taxon>Flavobacteriia</taxon>
        <taxon>Flavobacteriales</taxon>
        <taxon>Flavobacteriaceae</taxon>
        <taxon>Salinimicrobium</taxon>
    </lineage>
</organism>
<reference evidence="2" key="2">
    <citation type="submission" date="2020-09" db="EMBL/GenBank/DDBJ databases">
        <authorList>
            <person name="Sun Q."/>
            <person name="Kim S."/>
        </authorList>
    </citation>
    <scope>NUCLEOTIDE SEQUENCE</scope>
    <source>
        <strain evidence="2">KCTC 12719</strain>
    </source>
</reference>
<keyword evidence="1" id="KW-0812">Transmembrane</keyword>
<proteinExistence type="predicted"/>
<gene>
    <name evidence="2" type="ORF">GCM10007103_01640</name>
</gene>
<feature type="transmembrane region" description="Helical" evidence="1">
    <location>
        <begin position="5"/>
        <end position="25"/>
    </location>
</feature>
<reference evidence="2" key="1">
    <citation type="journal article" date="2014" name="Int. J. Syst. Evol. Microbiol.">
        <title>Complete genome sequence of Corynebacterium casei LMG S-19264T (=DSM 44701T), isolated from a smear-ripened cheese.</title>
        <authorList>
            <consortium name="US DOE Joint Genome Institute (JGI-PGF)"/>
            <person name="Walter F."/>
            <person name="Albersmeier A."/>
            <person name="Kalinowski J."/>
            <person name="Ruckert C."/>
        </authorList>
    </citation>
    <scope>NUCLEOTIDE SEQUENCE</scope>
    <source>
        <strain evidence="2">KCTC 12719</strain>
    </source>
</reference>
<feature type="transmembrane region" description="Helical" evidence="1">
    <location>
        <begin position="31"/>
        <end position="51"/>
    </location>
</feature>
<evidence type="ECO:0000313" key="2">
    <source>
        <dbReference type="EMBL" id="GHA24100.1"/>
    </source>
</evidence>
<protein>
    <submittedName>
        <fullName evidence="2">Uncharacterized protein</fullName>
    </submittedName>
</protein>
<dbReference type="EMBL" id="BMXB01000001">
    <property type="protein sequence ID" value="GHA24100.1"/>
    <property type="molecule type" value="Genomic_DNA"/>
</dbReference>